<feature type="domain" description="CRAL-TRIO" evidence="2">
    <location>
        <begin position="222"/>
        <end position="382"/>
    </location>
</feature>
<protein>
    <recommendedName>
        <fullName evidence="2">CRAL-TRIO domain-containing protein</fullName>
    </recommendedName>
</protein>
<sequence>MGDSLCINHSSKSLEPRVAKAKKLSKYCLVASIPKGFSPKTSKCITLVKRSIQGSGAAGDVGVFLLTTAALEIMRRFSRAKCPLVWRVLQALQVLCYPPFKWVERWAPFKVLVKHMQTLSRPMLVLTIATVFSEQSFFTKETSNNLDDSQGSFESEPPDTSKEKWLLKLHKELENQGITLPQRLGEDELCRFYSIANGDFSRLLSSVKKTIYWRQNYTLFSPEELEAWSRLVFWHGSDVNLCSCLIIRLGLACSNLRPNDMSLFVKAVVSQIEHGVVNLVHTENPRITVVMDCKGLSPLGFPMQMMRSCAILLQDHYPNRLGLLIVIRLPLVARVITKTLFQVLKPATRQKLRIVGENYQKVLSEYLQTLPLFLGGKCLCSKCSELGNRQGPKEEIIWMRRRLDLSNDANVPSPALSNHADARMNWNREHTPISTLIFGVLMLSIFIAFAWRMRYPERPPLFYWPSGS</sequence>
<keyword evidence="1" id="KW-1133">Transmembrane helix</keyword>
<dbReference type="InterPro" id="IPR001251">
    <property type="entry name" value="CRAL-TRIO_dom"/>
</dbReference>
<dbReference type="CDD" id="cd00170">
    <property type="entry name" value="SEC14"/>
    <property type="match status" value="1"/>
</dbReference>
<dbReference type="Gene3D" id="3.40.525.10">
    <property type="entry name" value="CRAL-TRIO lipid binding domain"/>
    <property type="match status" value="1"/>
</dbReference>
<dbReference type="AlphaFoldDB" id="A0ABC8UKD3"/>
<organism evidence="3 4">
    <name type="scientific">Ilex paraguariensis</name>
    <name type="common">yerba mate</name>
    <dbReference type="NCBI Taxonomy" id="185542"/>
    <lineage>
        <taxon>Eukaryota</taxon>
        <taxon>Viridiplantae</taxon>
        <taxon>Streptophyta</taxon>
        <taxon>Embryophyta</taxon>
        <taxon>Tracheophyta</taxon>
        <taxon>Spermatophyta</taxon>
        <taxon>Magnoliopsida</taxon>
        <taxon>eudicotyledons</taxon>
        <taxon>Gunneridae</taxon>
        <taxon>Pentapetalae</taxon>
        <taxon>asterids</taxon>
        <taxon>campanulids</taxon>
        <taxon>Aquifoliales</taxon>
        <taxon>Aquifoliaceae</taxon>
        <taxon>Ilex</taxon>
    </lineage>
</organism>
<dbReference type="PANTHER" id="PTHR47041:SF7">
    <property type="entry name" value="PHOSPHATIDYLINOSITOL_PHOSPHATIDYLCHOLINE TRANSFER PROTEIN SFH12-LIKE ISOFORM X1"/>
    <property type="match status" value="1"/>
</dbReference>
<proteinExistence type="predicted"/>
<dbReference type="InterPro" id="IPR036865">
    <property type="entry name" value="CRAL-TRIO_dom_sf"/>
</dbReference>
<dbReference type="PROSITE" id="PS50191">
    <property type="entry name" value="CRAL_TRIO"/>
    <property type="match status" value="1"/>
</dbReference>
<reference evidence="3 4" key="1">
    <citation type="submission" date="2024-02" db="EMBL/GenBank/DDBJ databases">
        <authorList>
            <person name="Vignale AGUSTIN F."/>
            <person name="Sosa J E."/>
            <person name="Modenutti C."/>
        </authorList>
    </citation>
    <scope>NUCLEOTIDE SEQUENCE [LARGE SCALE GENOMIC DNA]</scope>
</reference>
<gene>
    <name evidence="3" type="ORF">ILEXP_LOCUS51572</name>
</gene>
<evidence type="ECO:0000259" key="2">
    <source>
        <dbReference type="PROSITE" id="PS50191"/>
    </source>
</evidence>
<evidence type="ECO:0000313" key="4">
    <source>
        <dbReference type="Proteomes" id="UP001642360"/>
    </source>
</evidence>
<evidence type="ECO:0000256" key="1">
    <source>
        <dbReference type="SAM" id="Phobius"/>
    </source>
</evidence>
<keyword evidence="4" id="KW-1185">Reference proteome</keyword>
<dbReference type="EMBL" id="CAUOFW020008058">
    <property type="protein sequence ID" value="CAK9181498.1"/>
    <property type="molecule type" value="Genomic_DNA"/>
</dbReference>
<evidence type="ECO:0000313" key="3">
    <source>
        <dbReference type="EMBL" id="CAK9181498.1"/>
    </source>
</evidence>
<dbReference type="SUPFAM" id="SSF52087">
    <property type="entry name" value="CRAL/TRIO domain"/>
    <property type="match status" value="1"/>
</dbReference>
<keyword evidence="1" id="KW-0472">Membrane</keyword>
<comment type="caution">
    <text evidence="3">The sequence shown here is derived from an EMBL/GenBank/DDBJ whole genome shotgun (WGS) entry which is preliminary data.</text>
</comment>
<dbReference type="PANTHER" id="PTHR47041">
    <property type="entry name" value="SEC14 CYTOSOLIC FACTOR FAMILY PROTEIN / PHOSPHOGLYCERIDE TRANSFER FAMILY PROTEIN"/>
    <property type="match status" value="1"/>
</dbReference>
<dbReference type="Proteomes" id="UP001642360">
    <property type="component" value="Unassembled WGS sequence"/>
</dbReference>
<accession>A0ABC8UKD3</accession>
<dbReference type="Pfam" id="PF00650">
    <property type="entry name" value="CRAL_TRIO"/>
    <property type="match status" value="1"/>
</dbReference>
<keyword evidence="1" id="KW-0812">Transmembrane</keyword>
<name>A0ABC8UKD3_9AQUA</name>
<dbReference type="SMART" id="SM00516">
    <property type="entry name" value="SEC14"/>
    <property type="match status" value="1"/>
</dbReference>
<feature type="transmembrane region" description="Helical" evidence="1">
    <location>
        <begin position="433"/>
        <end position="451"/>
    </location>
</feature>